<dbReference type="EMBL" id="CM000764">
    <property type="protein sequence ID" value="KXG28102.1"/>
    <property type="molecule type" value="Genomic_DNA"/>
</dbReference>
<sequence length="196" mass="21496">MNTYSFSVDGRYIFDFSMANDQVSHRLLDTFGKKDREILNYLTPNRIVSNGHWNCFYPSILQDNSDLLAKKQEDSILSKPHHRTEAPHDAVVLPLICPCRLPFPAPPRPPASAPQPLLLFRAASHGRGLRARGGGRPQAHQAPGLAQRGRAVAAAPAPGDGLGQRPRRGAAAAHAHGAHGLRDRHRPGRCQQPRRA</sequence>
<dbReference type="GO" id="GO:0016779">
    <property type="term" value="F:nucleotidyltransferase activity"/>
    <property type="evidence" value="ECO:0007669"/>
    <property type="project" value="UniProtKB-KW"/>
</dbReference>
<dbReference type="PANTHER" id="PTHR34995">
    <property type="entry name" value="DNA-DIRECTED RNA POLYMERASE SUBUNIT BETA"/>
    <property type="match status" value="1"/>
</dbReference>
<evidence type="ECO:0000256" key="2">
    <source>
        <dbReference type="ARBA" id="ARBA00022679"/>
    </source>
</evidence>
<keyword evidence="7" id="KW-1185">Reference proteome</keyword>
<dbReference type="Proteomes" id="UP000000768">
    <property type="component" value="Chromosome 5"/>
</dbReference>
<dbReference type="Gramene" id="KXG28102">
    <property type="protein sequence ID" value="KXG28102"/>
    <property type="gene ID" value="SORBI_3005G085400"/>
</dbReference>
<keyword evidence="3" id="KW-0548">Nucleotidyltransferase</keyword>
<evidence type="ECO:0000256" key="5">
    <source>
        <dbReference type="SAM" id="MobiDB-lite"/>
    </source>
</evidence>
<keyword evidence="2" id="KW-0808">Transferase</keyword>
<reference evidence="7" key="2">
    <citation type="journal article" date="2018" name="Plant J.">
        <title>The Sorghum bicolor reference genome: improved assembly, gene annotations, a transcriptome atlas, and signatures of genome organization.</title>
        <authorList>
            <person name="McCormick R.F."/>
            <person name="Truong S.K."/>
            <person name="Sreedasyam A."/>
            <person name="Jenkins J."/>
            <person name="Shu S."/>
            <person name="Sims D."/>
            <person name="Kennedy M."/>
            <person name="Amirebrahimi M."/>
            <person name="Weers B.D."/>
            <person name="McKinley B."/>
            <person name="Mattison A."/>
            <person name="Morishige D.T."/>
            <person name="Grimwood J."/>
            <person name="Schmutz J."/>
            <person name="Mullet J.E."/>
        </authorList>
    </citation>
    <scope>NUCLEOTIDE SEQUENCE [LARGE SCALE GENOMIC DNA]</scope>
    <source>
        <strain evidence="7">cv. BTx623</strain>
    </source>
</reference>
<keyword evidence="1" id="KW-0240">DNA-directed RNA polymerase</keyword>
<evidence type="ECO:0000256" key="4">
    <source>
        <dbReference type="ARBA" id="ARBA00023163"/>
    </source>
</evidence>
<evidence type="ECO:0000313" key="7">
    <source>
        <dbReference type="Proteomes" id="UP000000768"/>
    </source>
</evidence>
<keyword evidence="4" id="KW-0804">Transcription</keyword>
<dbReference type="InParanoid" id="A0A1B6PR12"/>
<feature type="compositionally biased region" description="Low complexity" evidence="5">
    <location>
        <begin position="144"/>
        <end position="159"/>
    </location>
</feature>
<organism evidence="6 7">
    <name type="scientific">Sorghum bicolor</name>
    <name type="common">Sorghum</name>
    <name type="synonym">Sorghum vulgare</name>
    <dbReference type="NCBI Taxonomy" id="4558"/>
    <lineage>
        <taxon>Eukaryota</taxon>
        <taxon>Viridiplantae</taxon>
        <taxon>Streptophyta</taxon>
        <taxon>Embryophyta</taxon>
        <taxon>Tracheophyta</taxon>
        <taxon>Spermatophyta</taxon>
        <taxon>Magnoliopsida</taxon>
        <taxon>Liliopsida</taxon>
        <taxon>Poales</taxon>
        <taxon>Poaceae</taxon>
        <taxon>PACMAD clade</taxon>
        <taxon>Panicoideae</taxon>
        <taxon>Andropogonodae</taxon>
        <taxon>Andropogoneae</taxon>
        <taxon>Sorghinae</taxon>
        <taxon>Sorghum</taxon>
    </lineage>
</organism>
<reference evidence="6 7" key="1">
    <citation type="journal article" date="2009" name="Nature">
        <title>The Sorghum bicolor genome and the diversification of grasses.</title>
        <authorList>
            <person name="Paterson A.H."/>
            <person name="Bowers J.E."/>
            <person name="Bruggmann R."/>
            <person name="Dubchak I."/>
            <person name="Grimwood J."/>
            <person name="Gundlach H."/>
            <person name="Haberer G."/>
            <person name="Hellsten U."/>
            <person name="Mitros T."/>
            <person name="Poliakov A."/>
            <person name="Schmutz J."/>
            <person name="Spannagl M."/>
            <person name="Tang H."/>
            <person name="Wang X."/>
            <person name="Wicker T."/>
            <person name="Bharti A.K."/>
            <person name="Chapman J."/>
            <person name="Feltus F.A."/>
            <person name="Gowik U."/>
            <person name="Grigoriev I.V."/>
            <person name="Lyons E."/>
            <person name="Maher C.A."/>
            <person name="Martis M."/>
            <person name="Narechania A."/>
            <person name="Otillar R.P."/>
            <person name="Penning B.W."/>
            <person name="Salamov A.A."/>
            <person name="Wang Y."/>
            <person name="Zhang L."/>
            <person name="Carpita N.C."/>
            <person name="Freeling M."/>
            <person name="Gingle A.R."/>
            <person name="Hash C.T."/>
            <person name="Keller B."/>
            <person name="Klein P."/>
            <person name="Kresovich S."/>
            <person name="McCann M.C."/>
            <person name="Ming R."/>
            <person name="Peterson D.G."/>
            <person name="Mehboob-ur-Rahman"/>
            <person name="Ware D."/>
            <person name="Westhoff P."/>
            <person name="Mayer K.F."/>
            <person name="Messing J."/>
            <person name="Rokhsar D.S."/>
        </authorList>
    </citation>
    <scope>NUCLEOTIDE SEQUENCE [LARGE SCALE GENOMIC DNA]</scope>
    <source>
        <strain evidence="7">cv. BTx623</strain>
    </source>
</reference>
<dbReference type="InterPro" id="IPR050254">
    <property type="entry name" value="RNA_pol_beta''_euk"/>
</dbReference>
<evidence type="ECO:0000313" key="6">
    <source>
        <dbReference type="EMBL" id="KXG28102.1"/>
    </source>
</evidence>
<dbReference type="AlphaFoldDB" id="A0A1B6PR12"/>
<name>A0A1B6PR12_SORBI</name>
<feature type="region of interest" description="Disordered" evidence="5">
    <location>
        <begin position="127"/>
        <end position="196"/>
    </location>
</feature>
<dbReference type="PANTHER" id="PTHR34995:SF1">
    <property type="entry name" value="DNA-DIRECTED RNA POLYMERASE SUBUNIT BETA"/>
    <property type="match status" value="1"/>
</dbReference>
<feature type="compositionally biased region" description="Basic residues" evidence="5">
    <location>
        <begin position="176"/>
        <end position="196"/>
    </location>
</feature>
<accession>A0A1B6PR12</accession>
<evidence type="ECO:0000256" key="3">
    <source>
        <dbReference type="ARBA" id="ARBA00022695"/>
    </source>
</evidence>
<evidence type="ECO:0000256" key="1">
    <source>
        <dbReference type="ARBA" id="ARBA00022478"/>
    </source>
</evidence>
<dbReference type="GO" id="GO:0000428">
    <property type="term" value="C:DNA-directed RNA polymerase complex"/>
    <property type="evidence" value="ECO:0007669"/>
    <property type="project" value="UniProtKB-KW"/>
</dbReference>
<protein>
    <submittedName>
        <fullName evidence="6">Uncharacterized protein</fullName>
    </submittedName>
</protein>
<dbReference type="eggNOG" id="ENOG502QPYA">
    <property type="taxonomic scope" value="Eukaryota"/>
</dbReference>
<proteinExistence type="predicted"/>
<gene>
    <name evidence="6" type="ORF">SORBI_3005G085400</name>
</gene>